<dbReference type="Pfam" id="PF00008">
    <property type="entry name" value="EGF"/>
    <property type="match status" value="1"/>
</dbReference>
<dbReference type="InterPro" id="IPR000742">
    <property type="entry name" value="EGF"/>
</dbReference>
<name>A0ABN8RUI0_9CNID</name>
<dbReference type="PROSITE" id="PS50025">
    <property type="entry name" value="LAM_G_DOMAIN"/>
    <property type="match status" value="1"/>
</dbReference>
<dbReference type="PROSITE" id="PS50026">
    <property type="entry name" value="EGF_3"/>
    <property type="match status" value="1"/>
</dbReference>
<dbReference type="InterPro" id="IPR001791">
    <property type="entry name" value="Laminin_G"/>
</dbReference>
<dbReference type="SUPFAM" id="SSF57196">
    <property type="entry name" value="EGF/Laminin"/>
    <property type="match status" value="1"/>
</dbReference>
<gene>
    <name evidence="4" type="ORF">PLOB_00026486</name>
</gene>
<dbReference type="PROSITE" id="PS01186">
    <property type="entry name" value="EGF_2"/>
    <property type="match status" value="1"/>
</dbReference>
<feature type="disulfide bond" evidence="1">
    <location>
        <begin position="74"/>
        <end position="83"/>
    </location>
</feature>
<proteinExistence type="predicted"/>
<keyword evidence="1" id="KW-1015">Disulfide bond</keyword>
<organism evidence="4 5">
    <name type="scientific">Porites lobata</name>
    <dbReference type="NCBI Taxonomy" id="104759"/>
    <lineage>
        <taxon>Eukaryota</taxon>
        <taxon>Metazoa</taxon>
        <taxon>Cnidaria</taxon>
        <taxon>Anthozoa</taxon>
        <taxon>Hexacorallia</taxon>
        <taxon>Scleractinia</taxon>
        <taxon>Fungiina</taxon>
        <taxon>Poritidae</taxon>
        <taxon>Porites</taxon>
    </lineage>
</organism>
<dbReference type="CDD" id="cd00054">
    <property type="entry name" value="EGF_CA"/>
    <property type="match status" value="1"/>
</dbReference>
<reference evidence="4 5" key="1">
    <citation type="submission" date="2022-05" db="EMBL/GenBank/DDBJ databases">
        <authorList>
            <consortium name="Genoscope - CEA"/>
            <person name="William W."/>
        </authorList>
    </citation>
    <scope>NUCLEOTIDE SEQUENCE [LARGE SCALE GENOMIC DNA]</scope>
</reference>
<dbReference type="PROSITE" id="PS00022">
    <property type="entry name" value="EGF_1"/>
    <property type="match status" value="1"/>
</dbReference>
<feature type="non-terminal residue" evidence="4">
    <location>
        <position position="1"/>
    </location>
</feature>
<feature type="domain" description="EGF-like" evidence="3">
    <location>
        <begin position="46"/>
        <end position="84"/>
    </location>
</feature>
<protein>
    <submittedName>
        <fullName evidence="4">Uncharacterized protein</fullName>
    </submittedName>
</protein>
<accession>A0ABN8RUI0</accession>
<evidence type="ECO:0000313" key="4">
    <source>
        <dbReference type="EMBL" id="CAH3182215.1"/>
    </source>
</evidence>
<dbReference type="EMBL" id="CALNXK010000316">
    <property type="protein sequence ID" value="CAH3182215.1"/>
    <property type="molecule type" value="Genomic_DNA"/>
</dbReference>
<dbReference type="PRINTS" id="PR00010">
    <property type="entry name" value="EGFBLOOD"/>
</dbReference>
<feature type="disulfide bond" evidence="1">
    <location>
        <begin position="55"/>
        <end position="72"/>
    </location>
</feature>
<evidence type="ECO:0000259" key="2">
    <source>
        <dbReference type="PROSITE" id="PS50025"/>
    </source>
</evidence>
<keyword evidence="5" id="KW-1185">Reference proteome</keyword>
<comment type="caution">
    <text evidence="1">Lacks conserved residue(s) required for the propagation of feature annotation.</text>
</comment>
<evidence type="ECO:0000256" key="1">
    <source>
        <dbReference type="PROSITE-ProRule" id="PRU00076"/>
    </source>
</evidence>
<evidence type="ECO:0000259" key="3">
    <source>
        <dbReference type="PROSITE" id="PS50026"/>
    </source>
</evidence>
<dbReference type="SMART" id="SM00181">
    <property type="entry name" value="EGF"/>
    <property type="match status" value="1"/>
</dbReference>
<feature type="domain" description="Laminin G" evidence="2">
    <location>
        <begin position="1"/>
        <end position="47"/>
    </location>
</feature>
<comment type="caution">
    <text evidence="4">The sequence shown here is derived from an EMBL/GenBank/DDBJ whole genome shotgun (WGS) entry which is preliminary data.</text>
</comment>
<sequence length="114" mass="11649">GGVLEFSSISSLAGFKSGFIGCLSYLAIDGKVVSLGDLMKSVGLDDCEVCQTRPCKNGGTCTEVAGDRGFICTCRPGFSGRTCDDAGNKCSPGVCNEGRCENIGNDGFGCICPA</sequence>
<dbReference type="Gene3D" id="2.10.25.10">
    <property type="entry name" value="Laminin"/>
    <property type="match status" value="1"/>
</dbReference>
<keyword evidence="1" id="KW-0245">EGF-like domain</keyword>
<dbReference type="Proteomes" id="UP001159405">
    <property type="component" value="Unassembled WGS sequence"/>
</dbReference>
<evidence type="ECO:0000313" key="5">
    <source>
        <dbReference type="Proteomes" id="UP001159405"/>
    </source>
</evidence>
<feature type="non-terminal residue" evidence="4">
    <location>
        <position position="114"/>
    </location>
</feature>